<name>A0A9W9NZS6_9EURO</name>
<dbReference type="InterPro" id="IPR023214">
    <property type="entry name" value="HAD_sf"/>
</dbReference>
<dbReference type="NCBIfam" id="TIGR01493">
    <property type="entry name" value="HAD-SF-IA-v2"/>
    <property type="match status" value="1"/>
</dbReference>
<dbReference type="GO" id="GO:0016791">
    <property type="term" value="F:phosphatase activity"/>
    <property type="evidence" value="ECO:0007669"/>
    <property type="project" value="UniProtKB-ARBA"/>
</dbReference>
<dbReference type="PANTHER" id="PTHR43316:SF3">
    <property type="entry name" value="HALOACID DEHALOGENASE, TYPE II (AFU_ORTHOLOGUE AFUA_2G07750)-RELATED"/>
    <property type="match status" value="1"/>
</dbReference>
<accession>A0A9W9NZS6</accession>
<comment type="caution">
    <text evidence="2">The sequence shown here is derived from an EMBL/GenBank/DDBJ whole genome shotgun (WGS) entry which is preliminary data.</text>
</comment>
<dbReference type="Pfam" id="PF00702">
    <property type="entry name" value="Hydrolase"/>
    <property type="match status" value="1"/>
</dbReference>
<evidence type="ECO:0000313" key="2">
    <source>
        <dbReference type="EMBL" id="KAJ5232739.1"/>
    </source>
</evidence>
<dbReference type="Gene3D" id="3.40.50.1000">
    <property type="entry name" value="HAD superfamily/HAD-like"/>
    <property type="match status" value="1"/>
</dbReference>
<gene>
    <name evidence="2" type="ORF">N7468_005695</name>
</gene>
<organism evidence="2 3">
    <name type="scientific">Penicillium chermesinum</name>
    <dbReference type="NCBI Taxonomy" id="63820"/>
    <lineage>
        <taxon>Eukaryota</taxon>
        <taxon>Fungi</taxon>
        <taxon>Dikarya</taxon>
        <taxon>Ascomycota</taxon>
        <taxon>Pezizomycotina</taxon>
        <taxon>Eurotiomycetes</taxon>
        <taxon>Eurotiomycetidae</taxon>
        <taxon>Eurotiales</taxon>
        <taxon>Aspergillaceae</taxon>
        <taxon>Penicillium</taxon>
    </lineage>
</organism>
<dbReference type="GeneID" id="83202294"/>
<keyword evidence="1" id="KW-0378">Hydrolase</keyword>
<sequence>MSEQPLKALFFDTFGTLVEWRASVSEELARATQKALNDQTKTIPADVRQRAEALTSSDWQKFAAEWRKSYGTFTSTFDPSKDEFVSVDQHHYNALQGLLKKRGISGLFDDKELWELAFTWHRLHPWADSSEGLVQLNKKFITSTLSNGNLSLLKDLASFGSLPFTRLTSSEEFGAYKPNPKVYKGAAGIVGLEPSQCGMVAAHLYDLKAAKECGFHTTVYIEREEEEAFTPEQIEQSKKDGFVDIWVGLNDGGLLEVARRLRVDG</sequence>
<dbReference type="Gene3D" id="1.10.150.240">
    <property type="entry name" value="Putative phosphatase, domain 2"/>
    <property type="match status" value="1"/>
</dbReference>
<evidence type="ECO:0000313" key="3">
    <source>
        <dbReference type="Proteomes" id="UP001150941"/>
    </source>
</evidence>
<reference evidence="2" key="1">
    <citation type="submission" date="2022-11" db="EMBL/GenBank/DDBJ databases">
        <authorList>
            <person name="Petersen C."/>
        </authorList>
    </citation>
    <scope>NUCLEOTIDE SEQUENCE</scope>
    <source>
        <strain evidence="2">IBT 19713</strain>
    </source>
</reference>
<dbReference type="SFLD" id="SFLDG01129">
    <property type="entry name" value="C1.5:_HAD__Beta-PGM__Phosphata"/>
    <property type="match status" value="1"/>
</dbReference>
<dbReference type="RefSeq" id="XP_058330731.1">
    <property type="nucleotide sequence ID" value="XM_058474991.1"/>
</dbReference>
<proteinExistence type="predicted"/>
<dbReference type="SFLD" id="SFLDS00003">
    <property type="entry name" value="Haloacid_Dehalogenase"/>
    <property type="match status" value="1"/>
</dbReference>
<protein>
    <submittedName>
        <fullName evidence="2">Haloacid dehalogenase type II</fullName>
    </submittedName>
</protein>
<dbReference type="Proteomes" id="UP001150941">
    <property type="component" value="Unassembled WGS sequence"/>
</dbReference>
<dbReference type="PANTHER" id="PTHR43316">
    <property type="entry name" value="HYDROLASE, HALOACID DELAHOGENASE-RELATED"/>
    <property type="match status" value="1"/>
</dbReference>
<dbReference type="InterPro" id="IPR051540">
    <property type="entry name" value="S-2-haloacid_dehalogenase"/>
</dbReference>
<dbReference type="InterPro" id="IPR023198">
    <property type="entry name" value="PGP-like_dom2"/>
</dbReference>
<dbReference type="AlphaFoldDB" id="A0A9W9NZS6"/>
<keyword evidence="3" id="KW-1185">Reference proteome</keyword>
<dbReference type="SUPFAM" id="SSF56784">
    <property type="entry name" value="HAD-like"/>
    <property type="match status" value="1"/>
</dbReference>
<evidence type="ECO:0000256" key="1">
    <source>
        <dbReference type="ARBA" id="ARBA00022801"/>
    </source>
</evidence>
<dbReference type="PRINTS" id="PR00413">
    <property type="entry name" value="HADHALOGNASE"/>
</dbReference>
<reference evidence="2" key="2">
    <citation type="journal article" date="2023" name="IMA Fungus">
        <title>Comparative genomic study of the Penicillium genus elucidates a diverse pangenome and 15 lateral gene transfer events.</title>
        <authorList>
            <person name="Petersen C."/>
            <person name="Sorensen T."/>
            <person name="Nielsen M.R."/>
            <person name="Sondergaard T.E."/>
            <person name="Sorensen J.L."/>
            <person name="Fitzpatrick D.A."/>
            <person name="Frisvad J.C."/>
            <person name="Nielsen K.L."/>
        </authorList>
    </citation>
    <scope>NUCLEOTIDE SEQUENCE</scope>
    <source>
        <strain evidence="2">IBT 19713</strain>
    </source>
</reference>
<dbReference type="EMBL" id="JAPQKS010000004">
    <property type="protein sequence ID" value="KAJ5232739.1"/>
    <property type="molecule type" value="Genomic_DNA"/>
</dbReference>
<dbReference type="InterPro" id="IPR006439">
    <property type="entry name" value="HAD-SF_hydro_IA"/>
</dbReference>
<dbReference type="OrthoDB" id="40579at2759"/>
<dbReference type="InterPro" id="IPR036412">
    <property type="entry name" value="HAD-like_sf"/>
</dbReference>